<dbReference type="InterPro" id="IPR003439">
    <property type="entry name" value="ABC_transporter-like_ATP-bd"/>
</dbReference>
<keyword evidence="4 10" id="KW-0067">ATP-binding</keyword>
<keyword evidence="2 7" id="KW-0812">Transmembrane</keyword>
<dbReference type="InterPro" id="IPR036640">
    <property type="entry name" value="ABC1_TM_sf"/>
</dbReference>
<accession>A0ABW2HY89</accession>
<keyword evidence="11" id="KW-1185">Reference proteome</keyword>
<dbReference type="PROSITE" id="PS50929">
    <property type="entry name" value="ABC_TM1F"/>
    <property type="match status" value="1"/>
</dbReference>
<comment type="subcellular location">
    <subcellularLocation>
        <location evidence="1">Cell membrane</location>
        <topology evidence="1">Multi-pass membrane protein</topology>
    </subcellularLocation>
</comment>
<keyword evidence="5 7" id="KW-1133">Transmembrane helix</keyword>
<name>A0ABW2HY89_9ACTN</name>
<evidence type="ECO:0000256" key="2">
    <source>
        <dbReference type="ARBA" id="ARBA00022692"/>
    </source>
</evidence>
<protein>
    <submittedName>
        <fullName evidence="10">ABC transporter ATP-binding protein</fullName>
    </submittedName>
</protein>
<dbReference type="EMBL" id="JBHTBJ010000028">
    <property type="protein sequence ID" value="MFC7278035.1"/>
    <property type="molecule type" value="Genomic_DNA"/>
</dbReference>
<feature type="transmembrane region" description="Helical" evidence="7">
    <location>
        <begin position="171"/>
        <end position="189"/>
    </location>
</feature>
<evidence type="ECO:0000256" key="6">
    <source>
        <dbReference type="ARBA" id="ARBA00023136"/>
    </source>
</evidence>
<dbReference type="InterPro" id="IPR027417">
    <property type="entry name" value="P-loop_NTPase"/>
</dbReference>
<gene>
    <name evidence="10" type="ORF">ACFQS1_28955</name>
</gene>
<organism evidence="10 11">
    <name type="scientific">Paractinoplanes rhizophilus</name>
    <dbReference type="NCBI Taxonomy" id="1416877"/>
    <lineage>
        <taxon>Bacteria</taxon>
        <taxon>Bacillati</taxon>
        <taxon>Actinomycetota</taxon>
        <taxon>Actinomycetes</taxon>
        <taxon>Micromonosporales</taxon>
        <taxon>Micromonosporaceae</taxon>
        <taxon>Paractinoplanes</taxon>
    </lineage>
</organism>
<dbReference type="InterPro" id="IPR003593">
    <property type="entry name" value="AAA+_ATPase"/>
</dbReference>
<sequence length="591" mass="64557">MSRRAPKASIDPDVRKSWLRRALPLVKAHRGLLITSLVLSFVGLIVQVQIPNLVRIGIDDAIVERTGRLATYVLAIVGLALLQGLINYLARLYLLRTAYEMEYDLRNIVYAHLVRMPFGFYDRVQSGELMSRSASDVRAVQMYLSFGPSILVQCLIAVVAFVLMLSINVPLAIVAMVTMPIIGVLGVSMRKAIFPVSWLIQARLAQLATVVDENIQGVRIVKAFAAEGRQLRTLAESADRIRWAYLQDARIRSRWNPLLDNLPRLGLALVLLVGGLMVIEGNTTVGTIVAFNSYVLMLQPPFRLLGMMIMMGQRASASARRIYEILDTPSEIRDDPHPVERPLRGDLVFADVSFAYPNGTVALDGLNLSLKAGETVAVVGGTGSGKSTLGRLAARFYDVTSGRITIDGIDVRKIKLSALREQVGIVPDEPFLFSLSIHDNIAYGRPHATRREVIEAAVAAGADEFILELPEGYETVVGERGYTLSGGQRQRIAIARALIVDPPILVLDDATSAIDVGVEQRIHGTLRERMRGRTTLIVAHRLSTISLADRVVLMADGRVIADGTHSSLLASEPRYAEVLAAATSSAEDVSA</sequence>
<dbReference type="SUPFAM" id="SSF90123">
    <property type="entry name" value="ABC transporter transmembrane region"/>
    <property type="match status" value="1"/>
</dbReference>
<evidence type="ECO:0000259" key="8">
    <source>
        <dbReference type="PROSITE" id="PS50893"/>
    </source>
</evidence>
<dbReference type="PANTHER" id="PTHR43394">
    <property type="entry name" value="ATP-DEPENDENT PERMEASE MDL1, MITOCHONDRIAL"/>
    <property type="match status" value="1"/>
</dbReference>
<feature type="domain" description="ABC transmembrane type-1" evidence="9">
    <location>
        <begin position="34"/>
        <end position="314"/>
    </location>
</feature>
<evidence type="ECO:0000256" key="4">
    <source>
        <dbReference type="ARBA" id="ARBA00022840"/>
    </source>
</evidence>
<dbReference type="SMART" id="SM00382">
    <property type="entry name" value="AAA"/>
    <property type="match status" value="1"/>
</dbReference>
<dbReference type="InterPro" id="IPR017871">
    <property type="entry name" value="ABC_transporter-like_CS"/>
</dbReference>
<comment type="caution">
    <text evidence="10">The sequence shown here is derived from an EMBL/GenBank/DDBJ whole genome shotgun (WGS) entry which is preliminary data.</text>
</comment>
<dbReference type="GO" id="GO:0005524">
    <property type="term" value="F:ATP binding"/>
    <property type="evidence" value="ECO:0007669"/>
    <property type="project" value="UniProtKB-KW"/>
</dbReference>
<keyword evidence="3" id="KW-0547">Nucleotide-binding</keyword>
<evidence type="ECO:0000313" key="11">
    <source>
        <dbReference type="Proteomes" id="UP001596548"/>
    </source>
</evidence>
<evidence type="ECO:0000259" key="9">
    <source>
        <dbReference type="PROSITE" id="PS50929"/>
    </source>
</evidence>
<feature type="transmembrane region" description="Helical" evidence="7">
    <location>
        <begin position="70"/>
        <end position="90"/>
    </location>
</feature>
<dbReference type="SUPFAM" id="SSF52540">
    <property type="entry name" value="P-loop containing nucleoside triphosphate hydrolases"/>
    <property type="match status" value="1"/>
</dbReference>
<dbReference type="Pfam" id="PF00005">
    <property type="entry name" value="ABC_tran"/>
    <property type="match status" value="1"/>
</dbReference>
<dbReference type="PROSITE" id="PS00211">
    <property type="entry name" value="ABC_TRANSPORTER_1"/>
    <property type="match status" value="1"/>
</dbReference>
<dbReference type="Proteomes" id="UP001596548">
    <property type="component" value="Unassembled WGS sequence"/>
</dbReference>
<feature type="transmembrane region" description="Helical" evidence="7">
    <location>
        <begin position="31"/>
        <end position="50"/>
    </location>
</feature>
<dbReference type="RefSeq" id="WP_378974410.1">
    <property type="nucleotide sequence ID" value="NZ_JBHTBJ010000028.1"/>
</dbReference>
<dbReference type="PROSITE" id="PS50893">
    <property type="entry name" value="ABC_TRANSPORTER_2"/>
    <property type="match status" value="1"/>
</dbReference>
<evidence type="ECO:0000256" key="5">
    <source>
        <dbReference type="ARBA" id="ARBA00022989"/>
    </source>
</evidence>
<evidence type="ECO:0000313" key="10">
    <source>
        <dbReference type="EMBL" id="MFC7278035.1"/>
    </source>
</evidence>
<keyword evidence="6 7" id="KW-0472">Membrane</keyword>
<dbReference type="CDD" id="cd18543">
    <property type="entry name" value="ABC_6TM_Rv0194_D1_like"/>
    <property type="match status" value="1"/>
</dbReference>
<dbReference type="InterPro" id="IPR011527">
    <property type="entry name" value="ABC1_TM_dom"/>
</dbReference>
<dbReference type="PANTHER" id="PTHR43394:SF1">
    <property type="entry name" value="ATP-BINDING CASSETTE SUB-FAMILY B MEMBER 10, MITOCHONDRIAL"/>
    <property type="match status" value="1"/>
</dbReference>
<dbReference type="Gene3D" id="3.40.50.300">
    <property type="entry name" value="P-loop containing nucleotide triphosphate hydrolases"/>
    <property type="match status" value="1"/>
</dbReference>
<dbReference type="Gene3D" id="1.20.1560.10">
    <property type="entry name" value="ABC transporter type 1, transmembrane domain"/>
    <property type="match status" value="1"/>
</dbReference>
<feature type="transmembrane region" description="Helical" evidence="7">
    <location>
        <begin position="142"/>
        <end position="165"/>
    </location>
</feature>
<feature type="domain" description="ABC transporter" evidence="8">
    <location>
        <begin position="347"/>
        <end position="581"/>
    </location>
</feature>
<dbReference type="Pfam" id="PF00664">
    <property type="entry name" value="ABC_membrane"/>
    <property type="match status" value="1"/>
</dbReference>
<proteinExistence type="predicted"/>
<evidence type="ECO:0000256" key="7">
    <source>
        <dbReference type="SAM" id="Phobius"/>
    </source>
</evidence>
<evidence type="ECO:0000256" key="1">
    <source>
        <dbReference type="ARBA" id="ARBA00004651"/>
    </source>
</evidence>
<dbReference type="InterPro" id="IPR039421">
    <property type="entry name" value="Type_1_exporter"/>
</dbReference>
<reference evidence="11" key="1">
    <citation type="journal article" date="2019" name="Int. J. Syst. Evol. Microbiol.">
        <title>The Global Catalogue of Microorganisms (GCM) 10K type strain sequencing project: providing services to taxonomists for standard genome sequencing and annotation.</title>
        <authorList>
            <consortium name="The Broad Institute Genomics Platform"/>
            <consortium name="The Broad Institute Genome Sequencing Center for Infectious Disease"/>
            <person name="Wu L."/>
            <person name="Ma J."/>
        </authorList>
    </citation>
    <scope>NUCLEOTIDE SEQUENCE [LARGE SCALE GENOMIC DNA]</scope>
    <source>
        <strain evidence="11">XZYJT-10</strain>
    </source>
</reference>
<evidence type="ECO:0000256" key="3">
    <source>
        <dbReference type="ARBA" id="ARBA00022741"/>
    </source>
</evidence>